<dbReference type="OrthoDB" id="350004at2157"/>
<dbReference type="EMBL" id="CP058910">
    <property type="protein sequence ID" value="QLH79541.1"/>
    <property type="molecule type" value="Genomic_DNA"/>
</dbReference>
<reference evidence="1 2" key="1">
    <citation type="submission" date="2020-07" db="EMBL/GenBank/DDBJ databases">
        <title>Halosimplex pelagicum sp. nov. and Halosimplex rubrum sp. nov., isolated from salted brown alga Laminaria, and emended description of the genus Halosimplex.</title>
        <authorList>
            <person name="Cui H."/>
        </authorList>
    </citation>
    <scope>NUCLEOTIDE SEQUENCE [LARGE SCALE GENOMIC DNA]</scope>
    <source>
        <strain evidence="1 2">R27</strain>
    </source>
</reference>
<proteinExistence type="predicted"/>
<dbReference type="AlphaFoldDB" id="A0A7D5P5F0"/>
<evidence type="ECO:0000313" key="2">
    <source>
        <dbReference type="Proteomes" id="UP000509667"/>
    </source>
</evidence>
<dbReference type="RefSeq" id="WP_179909406.1">
    <property type="nucleotide sequence ID" value="NZ_CP058910.1"/>
</dbReference>
<name>A0A7D5P5F0_9EURY</name>
<dbReference type="GeneID" id="56080314"/>
<protein>
    <submittedName>
        <fullName evidence="1">Uncharacterized protein</fullName>
    </submittedName>
</protein>
<organism evidence="1 2">
    <name type="scientific">Halosimplex rubrum</name>
    <dbReference type="NCBI Taxonomy" id="869889"/>
    <lineage>
        <taxon>Archaea</taxon>
        <taxon>Methanobacteriati</taxon>
        <taxon>Methanobacteriota</taxon>
        <taxon>Stenosarchaea group</taxon>
        <taxon>Halobacteria</taxon>
        <taxon>Halobacteriales</taxon>
        <taxon>Haloarculaceae</taxon>
        <taxon>Halosimplex</taxon>
    </lineage>
</organism>
<accession>A0A7D5P5F0</accession>
<dbReference type="KEGG" id="hrr:HZS55_20585"/>
<gene>
    <name evidence="1" type="ORF">HZS55_20585</name>
</gene>
<sequence length="93" mass="10941">MPDPELPMLPDGTTLRWQYLEKSEYSAITIFAEVQDGRIQFQGEPRSPSGATRDFDTLIRGEDGYAWDYPWEEWEWNTGEEWVPIKRLREGDS</sequence>
<dbReference type="Proteomes" id="UP000509667">
    <property type="component" value="Chromosome"/>
</dbReference>
<keyword evidence="2" id="KW-1185">Reference proteome</keyword>
<evidence type="ECO:0000313" key="1">
    <source>
        <dbReference type="EMBL" id="QLH79541.1"/>
    </source>
</evidence>